<keyword evidence="8" id="KW-0443">Lipid metabolism</keyword>
<comment type="caution">
    <text evidence="13">The sequence shown here is derived from an EMBL/GenBank/DDBJ whole genome shotgun (WGS) entry which is preliminary data.</text>
</comment>
<keyword evidence="5" id="KW-0444">Lipid biosynthesis</keyword>
<evidence type="ECO:0000259" key="12">
    <source>
        <dbReference type="Pfam" id="PF06974"/>
    </source>
</evidence>
<evidence type="ECO:0000313" key="14">
    <source>
        <dbReference type="Proteomes" id="UP001166291"/>
    </source>
</evidence>
<evidence type="ECO:0000256" key="8">
    <source>
        <dbReference type="ARBA" id="ARBA00023098"/>
    </source>
</evidence>
<evidence type="ECO:0000256" key="10">
    <source>
        <dbReference type="ARBA" id="ARBA00048109"/>
    </source>
</evidence>
<dbReference type="Proteomes" id="UP001166291">
    <property type="component" value="Unassembled WGS sequence"/>
</dbReference>
<keyword evidence="9" id="KW-0012">Acyltransferase</keyword>
<evidence type="ECO:0000256" key="7">
    <source>
        <dbReference type="ARBA" id="ARBA00022798"/>
    </source>
</evidence>
<dbReference type="PANTHER" id="PTHR31650:SF1">
    <property type="entry name" value="WAX ESTER SYNTHASE_DIACYLGLYCEROL ACYLTRANSFERASE 4-RELATED"/>
    <property type="match status" value="1"/>
</dbReference>
<keyword evidence="14" id="KW-1185">Reference proteome</keyword>
<dbReference type="InterPro" id="IPR045034">
    <property type="entry name" value="O-acyltransferase_WSD1-like"/>
</dbReference>
<keyword evidence="7" id="KW-0319">Glycerol metabolism</keyword>
<comment type="similarity">
    <text evidence="3">Belongs to the long-chain O-acyltransferase family.</text>
</comment>
<evidence type="ECO:0000313" key="13">
    <source>
        <dbReference type="EMBL" id="MBW2942094.1"/>
    </source>
</evidence>
<evidence type="ECO:0000256" key="3">
    <source>
        <dbReference type="ARBA" id="ARBA00009587"/>
    </source>
</evidence>
<evidence type="ECO:0000256" key="6">
    <source>
        <dbReference type="ARBA" id="ARBA00022679"/>
    </source>
</evidence>
<dbReference type="PANTHER" id="PTHR31650">
    <property type="entry name" value="O-ACYLTRANSFERASE (WSD1-LIKE) FAMILY PROTEIN"/>
    <property type="match status" value="1"/>
</dbReference>
<evidence type="ECO:0000256" key="1">
    <source>
        <dbReference type="ARBA" id="ARBA00004771"/>
    </source>
</evidence>
<sequence length="481" mass="53796">MQQLDGLDAFFALNERQHAPMHIAAFSVYKPSTTKHKNFLQQEIHQSFQERLSTSPIFRRRLFNVSYGMDHPYWIEDQNFDLKHHIFSHSIKDHDGDLESLLANLHAQAMNMTRPLWEVHVIHGLGTLKGYDKGTFGLYLKVHHAAMDGVSGTEILAGLHNLAPQPFSPSEQTDDWQPDTMPSQWALGRQACINNLRKPINLTRQARTLIPSFKKAASLKISDHTPKVSWQKSPFNTRIDAERNILLLRFDFCRLRQIRRHYPHTTVNHVMLSIVGGALRRYLIALNSLPENPLASMVPVNVRNRDSNVAGNAISMLLANLRTDIECPLQRLQAVRDAANNAKDFSKSIGRTAITSLVREMPNSLGAATLRTLSSLAYWPGGIAAPACTIVSNVPGPPVPLYFNDAKMVDMMCLGLIIDHLGLFHVATSYNGVMTLSVLSSPSSLTEPEIYRRCLQESYEALDEAVSRAASSSHSPLAKRA</sequence>
<keyword evidence="6" id="KW-0808">Transferase</keyword>
<evidence type="ECO:0000256" key="2">
    <source>
        <dbReference type="ARBA" id="ARBA00005189"/>
    </source>
</evidence>
<dbReference type="InterPro" id="IPR014292">
    <property type="entry name" value="Acyl_transf_WS/DGAT"/>
</dbReference>
<dbReference type="InterPro" id="IPR004255">
    <property type="entry name" value="O-acyltransferase_WSD1_N"/>
</dbReference>
<evidence type="ECO:0000256" key="5">
    <source>
        <dbReference type="ARBA" id="ARBA00022516"/>
    </source>
</evidence>
<comment type="pathway">
    <text evidence="1">Glycerolipid metabolism; triacylglycerol biosynthesis.</text>
</comment>
<gene>
    <name evidence="13" type="ORF">KXJ70_14960</name>
</gene>
<dbReference type="Pfam" id="PF06974">
    <property type="entry name" value="WS_DGAT_C"/>
    <property type="match status" value="1"/>
</dbReference>
<reference evidence="13" key="1">
    <citation type="submission" date="2021-07" db="EMBL/GenBank/DDBJ databases">
        <title>Zhongshania sp. CAU 1632 isolated from seawater.</title>
        <authorList>
            <person name="Kim W."/>
        </authorList>
    </citation>
    <scope>NUCLEOTIDE SEQUENCE</scope>
    <source>
        <strain evidence="13">CAU 1632</strain>
    </source>
</reference>
<dbReference type="InterPro" id="IPR009721">
    <property type="entry name" value="O-acyltransferase_WSD1_C"/>
</dbReference>
<comment type="pathway">
    <text evidence="2">Lipid metabolism.</text>
</comment>
<dbReference type="Pfam" id="PF03007">
    <property type="entry name" value="WS_DGAT_cat"/>
    <property type="match status" value="1"/>
</dbReference>
<evidence type="ECO:0000256" key="4">
    <source>
        <dbReference type="ARBA" id="ARBA00013244"/>
    </source>
</evidence>
<dbReference type="EC" id="2.3.1.20" evidence="4"/>
<protein>
    <recommendedName>
        <fullName evidence="4">diacylglycerol O-acyltransferase</fullName>
        <ecNumber evidence="4">2.3.1.20</ecNumber>
    </recommendedName>
</protein>
<dbReference type="EMBL" id="JAHWDQ010000004">
    <property type="protein sequence ID" value="MBW2942094.1"/>
    <property type="molecule type" value="Genomic_DNA"/>
</dbReference>
<comment type="catalytic activity">
    <reaction evidence="10">
        <text>an acyl-CoA + a 1,2-diacyl-sn-glycerol = a triacyl-sn-glycerol + CoA</text>
        <dbReference type="Rhea" id="RHEA:10868"/>
        <dbReference type="ChEBI" id="CHEBI:17815"/>
        <dbReference type="ChEBI" id="CHEBI:57287"/>
        <dbReference type="ChEBI" id="CHEBI:58342"/>
        <dbReference type="ChEBI" id="CHEBI:64615"/>
        <dbReference type="EC" id="2.3.1.20"/>
    </reaction>
</comment>
<name>A0ABS6VUU0_9GAMM</name>
<proteinExistence type="inferred from homology"/>
<dbReference type="RefSeq" id="WP_219044334.1">
    <property type="nucleotide sequence ID" value="NZ_JAHWDQ010000004.1"/>
</dbReference>
<dbReference type="NCBIfam" id="TIGR02946">
    <property type="entry name" value="acyl_WS_DGAT"/>
    <property type="match status" value="1"/>
</dbReference>
<feature type="domain" description="O-acyltransferase WSD1-like N-terminal" evidence="11">
    <location>
        <begin position="4"/>
        <end position="270"/>
    </location>
</feature>
<evidence type="ECO:0000259" key="11">
    <source>
        <dbReference type="Pfam" id="PF03007"/>
    </source>
</evidence>
<feature type="domain" description="O-acyltransferase WSD1 C-terminal" evidence="12">
    <location>
        <begin position="311"/>
        <end position="462"/>
    </location>
</feature>
<organism evidence="13 14">
    <name type="scientific">Zhongshania aquimaris</name>
    <dbReference type="NCBI Taxonomy" id="2857107"/>
    <lineage>
        <taxon>Bacteria</taxon>
        <taxon>Pseudomonadati</taxon>
        <taxon>Pseudomonadota</taxon>
        <taxon>Gammaproteobacteria</taxon>
        <taxon>Cellvibrionales</taxon>
        <taxon>Spongiibacteraceae</taxon>
        <taxon>Zhongshania</taxon>
    </lineage>
</organism>
<evidence type="ECO:0000256" key="9">
    <source>
        <dbReference type="ARBA" id="ARBA00023315"/>
    </source>
</evidence>
<accession>A0ABS6VUU0</accession>